<evidence type="ECO:0000313" key="4">
    <source>
        <dbReference type="Proteomes" id="UP000078228"/>
    </source>
</evidence>
<dbReference type="Pfam" id="PF11738">
    <property type="entry name" value="DUF3298"/>
    <property type="match status" value="1"/>
</dbReference>
<dbReference type="Proteomes" id="UP000078228">
    <property type="component" value="Unassembled WGS sequence"/>
</dbReference>
<gene>
    <name evidence="3" type="ORF">AO384_1937</name>
</gene>
<dbReference type="EMBL" id="LXHC01000028">
    <property type="protein sequence ID" value="OAU94580.1"/>
    <property type="molecule type" value="Genomic_DNA"/>
</dbReference>
<evidence type="ECO:0000256" key="1">
    <source>
        <dbReference type="SAM" id="SignalP"/>
    </source>
</evidence>
<keyword evidence="1" id="KW-0732">Signal</keyword>
<dbReference type="AlphaFoldDB" id="A0A198UDV1"/>
<keyword evidence="4" id="KW-1185">Reference proteome</keyword>
<protein>
    <recommendedName>
        <fullName evidence="2">DUF3298 domain-containing protein</fullName>
    </recommendedName>
</protein>
<dbReference type="Gene3D" id="3.90.640.20">
    <property type="entry name" value="Heat-shock cognate protein, ATPase"/>
    <property type="match status" value="1"/>
</dbReference>
<feature type="domain" description="DUF3298" evidence="2">
    <location>
        <begin position="191"/>
        <end position="260"/>
    </location>
</feature>
<evidence type="ECO:0000313" key="3">
    <source>
        <dbReference type="EMBL" id="OAU94580.1"/>
    </source>
</evidence>
<evidence type="ECO:0000259" key="2">
    <source>
        <dbReference type="Pfam" id="PF11738"/>
    </source>
</evidence>
<dbReference type="Gene3D" id="3.30.565.40">
    <property type="entry name" value="Fervidobacterium nodosum Rt17-B1 like"/>
    <property type="match status" value="1"/>
</dbReference>
<sequence length="275" mass="31438">MNHWIKIIPACLILAACSKLPVAAANPEAKSIKDFQAVELDYTLPDDVASVCQPQTKAQSSDLTSEHESVIGCPSIDIQLVSLEPKWIQDSLNFYITQDHNPERIKFRRHLDNFARQSMHDNGVMPYYQSVEPQFVGMHGTMAQFAVLDDVYLGGAHGMQTTTYYIYDLALGTQISLYDLEIESYDKEVGRLYELTEAAYDRYLYAHRDDIGDPEEYKEIYSLEYTDNFYFNDQGLVLYYNPYVLSPYAMGPVELVIPFSDLEGVLRAEYLPPFD</sequence>
<reference evidence="3 4" key="1">
    <citation type="journal article" date="2016" name="Genome Biol. Evol.">
        <title>Comparative Genomic Analyses of the Moraxella catarrhalis Serosensitive and Seroresistant Lineages Demonstrate Their Independent Evolution.</title>
        <authorList>
            <person name="Earl J.P."/>
            <person name="de Vries S.P."/>
            <person name="Ahmed A."/>
            <person name="Powell E."/>
            <person name="Schultz M.P."/>
            <person name="Hermans P.W."/>
            <person name="Hill D.J."/>
            <person name="Zhou Z."/>
            <person name="Constantinidou C.I."/>
            <person name="Hu F.Z."/>
            <person name="Bootsma H.J."/>
            <person name="Ehrlich G.D."/>
        </authorList>
    </citation>
    <scope>NUCLEOTIDE SEQUENCE [LARGE SCALE GENOMIC DNA]</scope>
    <source>
        <strain evidence="3 4">Z7542</strain>
    </source>
</reference>
<accession>A0A198UDV1</accession>
<feature type="signal peptide" evidence="1">
    <location>
        <begin position="1"/>
        <end position="24"/>
    </location>
</feature>
<feature type="chain" id="PRO_5008279728" description="DUF3298 domain-containing protein" evidence="1">
    <location>
        <begin position="25"/>
        <end position="275"/>
    </location>
</feature>
<dbReference type="InterPro" id="IPR037126">
    <property type="entry name" value="PdaC/RsiV-like_sf"/>
</dbReference>
<proteinExistence type="predicted"/>
<organism evidence="3 4">
    <name type="scientific">Moraxella catarrhalis</name>
    <name type="common">Branhamella catarrhalis</name>
    <dbReference type="NCBI Taxonomy" id="480"/>
    <lineage>
        <taxon>Bacteria</taxon>
        <taxon>Pseudomonadati</taxon>
        <taxon>Pseudomonadota</taxon>
        <taxon>Gammaproteobacteria</taxon>
        <taxon>Moraxellales</taxon>
        <taxon>Moraxellaceae</taxon>
        <taxon>Moraxella</taxon>
    </lineage>
</organism>
<dbReference type="PROSITE" id="PS51257">
    <property type="entry name" value="PROKAR_LIPOPROTEIN"/>
    <property type="match status" value="1"/>
</dbReference>
<dbReference type="RefSeq" id="WP_064611895.1">
    <property type="nucleotide sequence ID" value="NZ_LXHB01000136.1"/>
</dbReference>
<name>A0A198UDV1_MORCA</name>
<dbReference type="PATRIC" id="fig|480.237.peg.2016"/>
<comment type="caution">
    <text evidence="3">The sequence shown here is derived from an EMBL/GenBank/DDBJ whole genome shotgun (WGS) entry which is preliminary data.</text>
</comment>
<dbReference type="InterPro" id="IPR021729">
    <property type="entry name" value="DUF3298"/>
</dbReference>